<evidence type="ECO:0000313" key="1">
    <source>
        <dbReference type="EMBL" id="MCI32838.1"/>
    </source>
</evidence>
<dbReference type="InterPro" id="IPR032675">
    <property type="entry name" value="LRR_dom_sf"/>
</dbReference>
<protein>
    <submittedName>
        <fullName evidence="1">F-box/FBD/LRR protein</fullName>
    </submittedName>
</protein>
<name>A0A392R884_9FABA</name>
<dbReference type="EMBL" id="LXQA010199172">
    <property type="protein sequence ID" value="MCI32838.1"/>
    <property type="molecule type" value="Genomic_DNA"/>
</dbReference>
<evidence type="ECO:0000313" key="2">
    <source>
        <dbReference type="Proteomes" id="UP000265520"/>
    </source>
</evidence>
<feature type="non-terminal residue" evidence="1">
    <location>
        <position position="123"/>
    </location>
</feature>
<organism evidence="1 2">
    <name type="scientific">Trifolium medium</name>
    <dbReference type="NCBI Taxonomy" id="97028"/>
    <lineage>
        <taxon>Eukaryota</taxon>
        <taxon>Viridiplantae</taxon>
        <taxon>Streptophyta</taxon>
        <taxon>Embryophyta</taxon>
        <taxon>Tracheophyta</taxon>
        <taxon>Spermatophyta</taxon>
        <taxon>Magnoliopsida</taxon>
        <taxon>eudicotyledons</taxon>
        <taxon>Gunneridae</taxon>
        <taxon>Pentapetalae</taxon>
        <taxon>rosids</taxon>
        <taxon>fabids</taxon>
        <taxon>Fabales</taxon>
        <taxon>Fabaceae</taxon>
        <taxon>Papilionoideae</taxon>
        <taxon>50 kb inversion clade</taxon>
        <taxon>NPAAA clade</taxon>
        <taxon>Hologalegina</taxon>
        <taxon>IRL clade</taxon>
        <taxon>Trifolieae</taxon>
        <taxon>Trifolium</taxon>
    </lineage>
</organism>
<sequence length="123" mass="14007">MFTTINVPSDSVHFEHLKHLKLSGIDFTMDPSFDYLTLRVPVLKKFEICNCKWSSGKDIIVDASLLESISIQQDFNELQGQSIKFNEHANLRHLEIGLVTNIEVILDLLQKSPVLKTLVLTLK</sequence>
<keyword evidence="2" id="KW-1185">Reference proteome</keyword>
<dbReference type="AlphaFoldDB" id="A0A392R884"/>
<comment type="caution">
    <text evidence="1">The sequence shown here is derived from an EMBL/GenBank/DDBJ whole genome shotgun (WGS) entry which is preliminary data.</text>
</comment>
<accession>A0A392R884</accession>
<reference evidence="1 2" key="1">
    <citation type="journal article" date="2018" name="Front. Plant Sci.">
        <title>Red Clover (Trifolium pratense) and Zigzag Clover (T. medium) - A Picture of Genomic Similarities and Differences.</title>
        <authorList>
            <person name="Dluhosova J."/>
            <person name="Istvanek J."/>
            <person name="Nedelnik J."/>
            <person name="Repkova J."/>
        </authorList>
    </citation>
    <scope>NUCLEOTIDE SEQUENCE [LARGE SCALE GENOMIC DNA]</scope>
    <source>
        <strain evidence="2">cv. 10/8</strain>
        <tissue evidence="1">Leaf</tissue>
    </source>
</reference>
<dbReference type="Gene3D" id="3.80.10.10">
    <property type="entry name" value="Ribonuclease Inhibitor"/>
    <property type="match status" value="1"/>
</dbReference>
<dbReference type="Proteomes" id="UP000265520">
    <property type="component" value="Unassembled WGS sequence"/>
</dbReference>
<proteinExistence type="predicted"/>
<dbReference type="SUPFAM" id="SSF52047">
    <property type="entry name" value="RNI-like"/>
    <property type="match status" value="1"/>
</dbReference>